<reference evidence="1 2" key="1">
    <citation type="journal article" date="2021" name="Genome Biol.">
        <title>AFLAP: assembly-free linkage analysis pipeline using k-mers from genome sequencing data.</title>
        <authorList>
            <person name="Fletcher K."/>
            <person name="Zhang L."/>
            <person name="Gil J."/>
            <person name="Han R."/>
            <person name="Cavanaugh K."/>
            <person name="Michelmore R."/>
        </authorList>
    </citation>
    <scope>NUCLEOTIDE SEQUENCE [LARGE SCALE GENOMIC DNA]</scope>
    <source>
        <strain evidence="1 2">SF5</strain>
    </source>
</reference>
<protein>
    <submittedName>
        <fullName evidence="1">Uncharacterized protein</fullName>
    </submittedName>
</protein>
<proteinExistence type="predicted"/>
<evidence type="ECO:0000313" key="2">
    <source>
        <dbReference type="Proteomes" id="UP000294530"/>
    </source>
</evidence>
<sequence length="105" mass="12136">MGFLLGYRESDVDCHEYFPTEHKKGFVSDVMINELVKYKDRYESSYMTKVKKWLHTFNGSLEEGKLVAYADSDQDSACQLAEYDMELEQPVRSDVEMVSAESSLD</sequence>
<evidence type="ECO:0000313" key="1">
    <source>
        <dbReference type="EMBL" id="TDH73147.1"/>
    </source>
</evidence>
<dbReference type="Proteomes" id="UP000294530">
    <property type="component" value="Unassembled WGS sequence"/>
</dbReference>
<comment type="caution">
    <text evidence="1">The sequence shown here is derived from an EMBL/GenBank/DDBJ whole genome shotgun (WGS) entry which is preliminary data.</text>
</comment>
<dbReference type="OrthoDB" id="127435at2759"/>
<dbReference type="RefSeq" id="XP_067822646.1">
    <property type="nucleotide sequence ID" value="XM_067961120.1"/>
</dbReference>
<keyword evidence="2" id="KW-1185">Reference proteome</keyword>
<dbReference type="KEGG" id="blac:94346791"/>
<name>A0A976IJX4_BRELC</name>
<dbReference type="GeneID" id="94346791"/>
<accession>A0A976IJX4</accession>
<dbReference type="EMBL" id="SHOA02000036">
    <property type="protein sequence ID" value="TDH73147.1"/>
    <property type="molecule type" value="Genomic_DNA"/>
</dbReference>
<gene>
    <name evidence="1" type="ORF">CCR75_003023</name>
</gene>
<dbReference type="AlphaFoldDB" id="A0A976IJX4"/>
<organism evidence="1 2">
    <name type="scientific">Bremia lactucae</name>
    <name type="common">Lettuce downy mildew</name>
    <dbReference type="NCBI Taxonomy" id="4779"/>
    <lineage>
        <taxon>Eukaryota</taxon>
        <taxon>Sar</taxon>
        <taxon>Stramenopiles</taxon>
        <taxon>Oomycota</taxon>
        <taxon>Peronosporomycetes</taxon>
        <taxon>Peronosporales</taxon>
        <taxon>Peronosporaceae</taxon>
        <taxon>Bremia</taxon>
    </lineage>
</organism>